<proteinExistence type="predicted"/>
<dbReference type="AlphaFoldDB" id="A0A645IM48"/>
<name>A0A645IM48_9ZZZZ</name>
<sequence>MKPVKSLIGKGIVPMEQVIEAFLLLKELL</sequence>
<organism evidence="1">
    <name type="scientific">bioreactor metagenome</name>
    <dbReference type="NCBI Taxonomy" id="1076179"/>
    <lineage>
        <taxon>unclassified sequences</taxon>
        <taxon>metagenomes</taxon>
        <taxon>ecological metagenomes</taxon>
    </lineage>
</organism>
<evidence type="ECO:0000313" key="1">
    <source>
        <dbReference type="EMBL" id="MPN52395.1"/>
    </source>
</evidence>
<dbReference type="EMBL" id="VSSQ01118464">
    <property type="protein sequence ID" value="MPN52395.1"/>
    <property type="molecule type" value="Genomic_DNA"/>
</dbReference>
<comment type="caution">
    <text evidence="1">The sequence shown here is derived from an EMBL/GenBank/DDBJ whole genome shotgun (WGS) entry which is preliminary data.</text>
</comment>
<reference evidence="1" key="1">
    <citation type="submission" date="2019-08" db="EMBL/GenBank/DDBJ databases">
        <authorList>
            <person name="Kucharzyk K."/>
            <person name="Murdoch R.W."/>
            <person name="Higgins S."/>
            <person name="Loffler F."/>
        </authorList>
    </citation>
    <scope>NUCLEOTIDE SEQUENCE</scope>
</reference>
<accession>A0A645IM48</accession>
<protein>
    <submittedName>
        <fullName evidence="1">Uncharacterized protein</fullName>
    </submittedName>
</protein>
<gene>
    <name evidence="1" type="ORF">SDC9_200056</name>
</gene>